<dbReference type="EMBL" id="LFWZ01000034">
    <property type="protein sequence ID" value="KON30326.1"/>
    <property type="molecule type" value="Genomic_DNA"/>
</dbReference>
<sequence>MILFQGLEDRVVPPNQAELIVEALRGMGRPVAYIPFEGEQHGFRQAGSIRRSLEAELRFYSRVFGFEPADELEPVEIENL</sequence>
<comment type="caution">
    <text evidence="2">The sequence shown here is derived from an EMBL/GenBank/DDBJ whole genome shotgun (WGS) entry which is preliminary data.</text>
</comment>
<dbReference type="Gene3D" id="3.40.50.1820">
    <property type="entry name" value="alpha/beta hydrolase"/>
    <property type="match status" value="1"/>
</dbReference>
<name>A0A0M0BPW5_9ARCH</name>
<proteinExistence type="predicted"/>
<reference evidence="2 3" key="1">
    <citation type="submission" date="2015-06" db="EMBL/GenBank/DDBJ databases">
        <title>New insights into the roles of widespread benthic archaea in carbon and nitrogen cycling.</title>
        <authorList>
            <person name="Lazar C.S."/>
            <person name="Baker B.J."/>
            <person name="Seitz K.W."/>
            <person name="Hyde A.S."/>
            <person name="Dick G.J."/>
            <person name="Hinrichs K.-U."/>
            <person name="Teske A.P."/>
        </authorList>
    </citation>
    <scope>NUCLEOTIDE SEQUENCE [LARGE SCALE GENOMIC DNA]</scope>
    <source>
        <strain evidence="2">DG-45</strain>
    </source>
</reference>
<evidence type="ECO:0000313" key="3">
    <source>
        <dbReference type="Proteomes" id="UP000037210"/>
    </source>
</evidence>
<dbReference type="InterPro" id="IPR029058">
    <property type="entry name" value="AB_hydrolase_fold"/>
</dbReference>
<dbReference type="InterPro" id="IPR001375">
    <property type="entry name" value="Peptidase_S9_cat"/>
</dbReference>
<dbReference type="PANTHER" id="PTHR43056">
    <property type="entry name" value="PEPTIDASE S9 PROLYL OLIGOPEPTIDASE"/>
    <property type="match status" value="1"/>
</dbReference>
<feature type="domain" description="Peptidase S9 prolyl oligopeptidase catalytic" evidence="1">
    <location>
        <begin position="1"/>
        <end position="65"/>
    </location>
</feature>
<dbReference type="InterPro" id="IPR050585">
    <property type="entry name" value="Xaa-Pro_dipeptidyl-ppase/CocE"/>
</dbReference>
<dbReference type="AlphaFoldDB" id="A0A0M0BPW5"/>
<accession>A0A0M0BPW5</accession>
<dbReference type="Proteomes" id="UP000037210">
    <property type="component" value="Unassembled WGS sequence"/>
</dbReference>
<organism evidence="2 3">
    <name type="scientific">miscellaneous Crenarchaeota group-15 archaeon DG-45</name>
    <dbReference type="NCBI Taxonomy" id="1685127"/>
    <lineage>
        <taxon>Archaea</taxon>
        <taxon>Candidatus Bathyarchaeota</taxon>
        <taxon>MCG-15</taxon>
    </lineage>
</organism>
<dbReference type="GO" id="GO:0006508">
    <property type="term" value="P:proteolysis"/>
    <property type="evidence" value="ECO:0007669"/>
    <property type="project" value="InterPro"/>
</dbReference>
<dbReference type="GO" id="GO:0008236">
    <property type="term" value="F:serine-type peptidase activity"/>
    <property type="evidence" value="ECO:0007669"/>
    <property type="project" value="InterPro"/>
</dbReference>
<gene>
    <name evidence="2" type="ORF">AC482_04160</name>
</gene>
<evidence type="ECO:0000259" key="1">
    <source>
        <dbReference type="Pfam" id="PF00326"/>
    </source>
</evidence>
<dbReference type="SUPFAM" id="SSF53474">
    <property type="entry name" value="alpha/beta-Hydrolases"/>
    <property type="match status" value="1"/>
</dbReference>
<dbReference type="Pfam" id="PF00326">
    <property type="entry name" value="Peptidase_S9"/>
    <property type="match status" value="1"/>
</dbReference>
<evidence type="ECO:0000313" key="2">
    <source>
        <dbReference type="EMBL" id="KON30326.1"/>
    </source>
</evidence>
<dbReference type="PANTHER" id="PTHR43056:SF5">
    <property type="entry name" value="PEPTIDASE S9 PROLYL OLIGOPEPTIDASE CATALYTIC DOMAIN-CONTAINING PROTEIN"/>
    <property type="match status" value="1"/>
</dbReference>
<protein>
    <recommendedName>
        <fullName evidence="1">Peptidase S9 prolyl oligopeptidase catalytic domain-containing protein</fullName>
    </recommendedName>
</protein>